<sequence>PAALCADAAGLLASVFICNLWFGRL</sequence>
<dbReference type="EMBL" id="UOEX01000297">
    <property type="protein sequence ID" value="VAW39714.1"/>
    <property type="molecule type" value="Genomic_DNA"/>
</dbReference>
<gene>
    <name evidence="1" type="ORF">MNBD_DELTA03-118</name>
</gene>
<protein>
    <submittedName>
        <fullName evidence="1">Uncharacterized protein</fullName>
    </submittedName>
</protein>
<name>A0A3B0W7R2_9ZZZZ</name>
<proteinExistence type="predicted"/>
<dbReference type="AlphaFoldDB" id="A0A3B0W7R2"/>
<reference evidence="1" key="1">
    <citation type="submission" date="2018-06" db="EMBL/GenBank/DDBJ databases">
        <authorList>
            <person name="Zhirakovskaya E."/>
        </authorList>
    </citation>
    <scope>NUCLEOTIDE SEQUENCE</scope>
</reference>
<evidence type="ECO:0000313" key="1">
    <source>
        <dbReference type="EMBL" id="VAW39714.1"/>
    </source>
</evidence>
<accession>A0A3B0W7R2</accession>
<feature type="non-terminal residue" evidence="1">
    <location>
        <position position="1"/>
    </location>
</feature>
<organism evidence="1">
    <name type="scientific">hydrothermal vent metagenome</name>
    <dbReference type="NCBI Taxonomy" id="652676"/>
    <lineage>
        <taxon>unclassified sequences</taxon>
        <taxon>metagenomes</taxon>
        <taxon>ecological metagenomes</taxon>
    </lineage>
</organism>